<dbReference type="InterPro" id="IPR013096">
    <property type="entry name" value="Cupin_2"/>
</dbReference>
<evidence type="ECO:0000259" key="2">
    <source>
        <dbReference type="PROSITE" id="PS50943"/>
    </source>
</evidence>
<dbReference type="InterPro" id="IPR014710">
    <property type="entry name" value="RmlC-like_jellyroll"/>
</dbReference>
<dbReference type="SUPFAM" id="SSF47413">
    <property type="entry name" value="lambda repressor-like DNA-binding domains"/>
    <property type="match status" value="1"/>
</dbReference>
<dbReference type="PANTHER" id="PTHR46797:SF19">
    <property type="entry name" value="BLL2473 PROTEIN"/>
    <property type="match status" value="1"/>
</dbReference>
<dbReference type="InterPro" id="IPR011051">
    <property type="entry name" value="RmlC_Cupin_sf"/>
</dbReference>
<accession>A0A369MMS9</accession>
<evidence type="ECO:0000313" key="4">
    <source>
        <dbReference type="Proteomes" id="UP000253970"/>
    </source>
</evidence>
<feature type="domain" description="HTH cro/C1-type" evidence="2">
    <location>
        <begin position="11"/>
        <end position="65"/>
    </location>
</feature>
<gene>
    <name evidence="3" type="ORF">C1875_01680</name>
</gene>
<dbReference type="GO" id="GO:0005829">
    <property type="term" value="C:cytosol"/>
    <property type="evidence" value="ECO:0007669"/>
    <property type="project" value="TreeGrafter"/>
</dbReference>
<evidence type="ECO:0000313" key="3">
    <source>
        <dbReference type="EMBL" id="RDB72739.1"/>
    </source>
</evidence>
<organism evidence="3 4">
    <name type="scientific">Eggerthella lenta</name>
    <name type="common">Eubacterium lentum</name>
    <dbReference type="NCBI Taxonomy" id="84112"/>
    <lineage>
        <taxon>Bacteria</taxon>
        <taxon>Bacillati</taxon>
        <taxon>Actinomycetota</taxon>
        <taxon>Coriobacteriia</taxon>
        <taxon>Eggerthellales</taxon>
        <taxon>Eggerthellaceae</taxon>
        <taxon>Eggerthella</taxon>
    </lineage>
</organism>
<comment type="caution">
    <text evidence="3">The sequence shown here is derived from an EMBL/GenBank/DDBJ whole genome shotgun (WGS) entry which is preliminary data.</text>
</comment>
<dbReference type="SMART" id="SM00530">
    <property type="entry name" value="HTH_XRE"/>
    <property type="match status" value="1"/>
</dbReference>
<dbReference type="Gene3D" id="2.60.120.10">
    <property type="entry name" value="Jelly Rolls"/>
    <property type="match status" value="1"/>
</dbReference>
<proteinExistence type="predicted"/>
<dbReference type="PANTHER" id="PTHR46797">
    <property type="entry name" value="HTH-TYPE TRANSCRIPTIONAL REGULATOR"/>
    <property type="match status" value="1"/>
</dbReference>
<sequence length="191" mass="21155">MADDNRLGEKIVTLRTAHHLSSRDLADRCGCDVSVIEGLERGELPASLAPLIKITRALGVRLGTLMDDDENLGPAYIDRDQMEEVERTKSLETTSGGDLSYFSLAAGRPSRHMDPFVITVDPSGEADHELVGHEGEEWLYGMEGCIEIEYGKELYVLHPGESIYYDSIVPHQVRAHEGQKAKFLAVVYTPI</sequence>
<dbReference type="InterPro" id="IPR050807">
    <property type="entry name" value="TransReg_Diox_bact_type"/>
</dbReference>
<dbReference type="SUPFAM" id="SSF51182">
    <property type="entry name" value="RmlC-like cupins"/>
    <property type="match status" value="1"/>
</dbReference>
<name>A0A369MMS9_EGGLN</name>
<dbReference type="GO" id="GO:0003700">
    <property type="term" value="F:DNA-binding transcription factor activity"/>
    <property type="evidence" value="ECO:0007669"/>
    <property type="project" value="TreeGrafter"/>
</dbReference>
<protein>
    <submittedName>
        <fullName evidence="3">DNA-binding protein</fullName>
    </submittedName>
</protein>
<evidence type="ECO:0000256" key="1">
    <source>
        <dbReference type="ARBA" id="ARBA00023125"/>
    </source>
</evidence>
<keyword evidence="1 3" id="KW-0238">DNA-binding</keyword>
<reference evidence="3 4" key="1">
    <citation type="journal article" date="2018" name="Elife">
        <title>Discovery and characterization of a prevalent human gut bacterial enzyme sufficient for the inactivation of a family of plant toxins.</title>
        <authorList>
            <person name="Koppel N."/>
            <person name="Bisanz J.E."/>
            <person name="Pandelia M.E."/>
            <person name="Turnbaugh P.J."/>
            <person name="Balskus E.P."/>
        </authorList>
    </citation>
    <scope>NUCLEOTIDE SEQUENCE [LARGE SCALE GENOMIC DNA]</scope>
    <source>
        <strain evidence="3 4">W1 BHI 6</strain>
    </source>
</reference>
<dbReference type="PROSITE" id="PS50943">
    <property type="entry name" value="HTH_CROC1"/>
    <property type="match status" value="1"/>
</dbReference>
<dbReference type="CDD" id="cd02209">
    <property type="entry name" value="cupin_XRE_C"/>
    <property type="match status" value="1"/>
</dbReference>
<dbReference type="Proteomes" id="UP000253970">
    <property type="component" value="Unassembled WGS sequence"/>
</dbReference>
<dbReference type="InterPro" id="IPR001387">
    <property type="entry name" value="Cro/C1-type_HTH"/>
</dbReference>
<dbReference type="EMBL" id="PPTU01000002">
    <property type="protein sequence ID" value="RDB72739.1"/>
    <property type="molecule type" value="Genomic_DNA"/>
</dbReference>
<dbReference type="RefSeq" id="WP_114532580.1">
    <property type="nucleotide sequence ID" value="NZ_JAQDVM010000003.1"/>
</dbReference>
<dbReference type="Pfam" id="PF07883">
    <property type="entry name" value="Cupin_2"/>
    <property type="match status" value="1"/>
</dbReference>
<dbReference type="GO" id="GO:0003677">
    <property type="term" value="F:DNA binding"/>
    <property type="evidence" value="ECO:0007669"/>
    <property type="project" value="UniProtKB-KW"/>
</dbReference>
<dbReference type="InterPro" id="IPR010982">
    <property type="entry name" value="Lambda_DNA-bd_dom_sf"/>
</dbReference>
<dbReference type="Gene3D" id="1.10.260.40">
    <property type="entry name" value="lambda repressor-like DNA-binding domains"/>
    <property type="match status" value="1"/>
</dbReference>
<dbReference type="Pfam" id="PF01381">
    <property type="entry name" value="HTH_3"/>
    <property type="match status" value="1"/>
</dbReference>
<dbReference type="AlphaFoldDB" id="A0A369MMS9"/>
<dbReference type="CDD" id="cd00093">
    <property type="entry name" value="HTH_XRE"/>
    <property type="match status" value="1"/>
</dbReference>